<protein>
    <recommendedName>
        <fullName evidence="8">Metalloendopeptidase</fullName>
        <ecNumber evidence="8">3.4.24.-</ecNumber>
    </recommendedName>
</protein>
<dbReference type="InterPro" id="IPR001506">
    <property type="entry name" value="Peptidase_M12A"/>
</dbReference>
<keyword evidence="4 8" id="KW-0862">Zinc</keyword>
<evidence type="ECO:0000256" key="5">
    <source>
        <dbReference type="ARBA" id="ARBA00023049"/>
    </source>
</evidence>
<evidence type="ECO:0000256" key="7">
    <source>
        <dbReference type="PROSITE-ProRule" id="PRU01211"/>
    </source>
</evidence>
<dbReference type="PANTHER" id="PTHR10127">
    <property type="entry name" value="DISCOIDIN, CUB, EGF, LAMININ , AND ZINC METALLOPROTEASE DOMAIN CONTAINING"/>
    <property type="match status" value="1"/>
</dbReference>
<evidence type="ECO:0000256" key="4">
    <source>
        <dbReference type="ARBA" id="ARBA00022833"/>
    </source>
</evidence>
<keyword evidence="3 8" id="KW-0378">Hydrolase</keyword>
<keyword evidence="2 8" id="KW-0479">Metal-binding</keyword>
<dbReference type="Pfam" id="PF00431">
    <property type="entry name" value="CUB"/>
    <property type="match status" value="1"/>
</dbReference>
<comment type="cofactor">
    <cofactor evidence="8">
        <name>Zn(2+)</name>
        <dbReference type="ChEBI" id="CHEBI:29105"/>
    </cofactor>
    <text evidence="8">Binds 1 zinc ion per subunit.</text>
</comment>
<dbReference type="EMBL" id="LN609530">
    <property type="protein sequence ID" value="CEF70792.1"/>
    <property type="molecule type" value="Genomic_DNA"/>
</dbReference>
<evidence type="ECO:0000256" key="6">
    <source>
        <dbReference type="ARBA" id="ARBA00023157"/>
    </source>
</evidence>
<dbReference type="InterPro" id="IPR000742">
    <property type="entry name" value="EGF"/>
</dbReference>
<dbReference type="Proteomes" id="UP000035682">
    <property type="component" value="Unplaced"/>
</dbReference>
<dbReference type="PRINTS" id="PR00480">
    <property type="entry name" value="ASTACIN"/>
</dbReference>
<dbReference type="GO" id="GO:0046872">
    <property type="term" value="F:metal ion binding"/>
    <property type="evidence" value="ECO:0007669"/>
    <property type="project" value="UniProtKB-KW"/>
</dbReference>
<dbReference type="OrthoDB" id="291007at2759"/>
<dbReference type="GO" id="GO:0004222">
    <property type="term" value="F:metalloendopeptidase activity"/>
    <property type="evidence" value="ECO:0007669"/>
    <property type="project" value="UniProtKB-UniRule"/>
</dbReference>
<evidence type="ECO:0000256" key="3">
    <source>
        <dbReference type="ARBA" id="ARBA00022801"/>
    </source>
</evidence>
<dbReference type="Pfam" id="PF01400">
    <property type="entry name" value="Astacin"/>
    <property type="match status" value="1"/>
</dbReference>
<reference evidence="12" key="2">
    <citation type="submission" date="2020-12" db="UniProtKB">
        <authorList>
            <consortium name="WormBaseParasite"/>
        </authorList>
    </citation>
    <scope>IDENTIFICATION</scope>
</reference>
<dbReference type="CTD" id="36383171"/>
<dbReference type="AlphaFoldDB" id="A0A090LRJ9"/>
<keyword evidence="5 8" id="KW-0482">Metalloprotease</keyword>
<name>A0A090LRJ9_STRRB</name>
<dbReference type="PANTHER" id="PTHR10127:SF780">
    <property type="entry name" value="METALLOENDOPEPTIDASE"/>
    <property type="match status" value="1"/>
</dbReference>
<dbReference type="InterPro" id="IPR024079">
    <property type="entry name" value="MetalloPept_cat_dom_sf"/>
</dbReference>
<proteinExistence type="predicted"/>
<comment type="caution">
    <text evidence="7">Lacks conserved residue(s) required for the propagation of feature annotation.</text>
</comment>
<dbReference type="RefSeq" id="XP_024509988.1">
    <property type="nucleotide sequence ID" value="XM_024644428.1"/>
</dbReference>
<dbReference type="InterPro" id="IPR000859">
    <property type="entry name" value="CUB_dom"/>
</dbReference>
<dbReference type="PROSITE" id="PS00022">
    <property type="entry name" value="EGF_1"/>
    <property type="match status" value="1"/>
</dbReference>
<sequence>MNLFIVAIFLNLLYFTIQTIVNDNFINTRYKRGVIVNSIYQWEDFPIKYEIRGEAFAHYGHITEAIKKIENETCLSFQKLDHLLDEGITFKESLNGFSSTNLKKSSNFEPHSIFLNTDSFKGKGRNYIRLVLRALGMDYEFNKPNSSEYITINKNNMNNLYKRNLNIKPKKDVKYDSKYDYGSIMHFSNYEVSKDKKSLVFETKDKRYQNTLGININPSFNDIKFINQHYCKDECLNKLTSCQNNGYQDPINCKYCRCPFFYGGQYCEKPFLPTNYKCGKGKYEAKSKYQTIVFKRNFLCFAQINAKKGKKITIKLEKGTIGKSEECKEDTTLEILYKKDKSMNGPHFCGKVETTYLKSEDNIVFLKWFDSKYDSFYKIQYKYS</sequence>
<keyword evidence="6" id="KW-1015">Disulfide bond</keyword>
<dbReference type="PROSITE" id="PS51864">
    <property type="entry name" value="ASTACIN"/>
    <property type="match status" value="1"/>
</dbReference>
<dbReference type="WormBase" id="SRAE_X000012300">
    <property type="protein sequence ID" value="SRP01012"/>
    <property type="gene ID" value="WBGene00265678"/>
</dbReference>
<evidence type="ECO:0000256" key="8">
    <source>
        <dbReference type="RuleBase" id="RU361183"/>
    </source>
</evidence>
<dbReference type="SUPFAM" id="SSF55486">
    <property type="entry name" value="Metalloproteases ('zincins'), catalytic domain"/>
    <property type="match status" value="1"/>
</dbReference>
<feature type="chain" id="PRO_5015017742" description="Metalloendopeptidase" evidence="8">
    <location>
        <begin position="19"/>
        <end position="384"/>
    </location>
</feature>
<evidence type="ECO:0000313" key="11">
    <source>
        <dbReference type="Proteomes" id="UP000035682"/>
    </source>
</evidence>
<evidence type="ECO:0000256" key="2">
    <source>
        <dbReference type="ARBA" id="ARBA00022723"/>
    </source>
</evidence>
<evidence type="ECO:0000313" key="12">
    <source>
        <dbReference type="WBParaSite" id="SRAE_X000012300.1"/>
    </source>
</evidence>
<keyword evidence="11" id="KW-1185">Reference proteome</keyword>
<feature type="domain" description="Peptidase M12A" evidence="9">
    <location>
        <begin position="33"/>
        <end position="232"/>
    </location>
</feature>
<reference evidence="10 11" key="1">
    <citation type="submission" date="2014-09" db="EMBL/GenBank/DDBJ databases">
        <authorList>
            <person name="Martin A.A."/>
        </authorList>
    </citation>
    <scope>NUCLEOTIDE SEQUENCE</scope>
    <source>
        <strain evidence="11">ED321</strain>
        <strain evidence="10">ED321 Heterogonic</strain>
    </source>
</reference>
<dbReference type="Gene3D" id="3.40.390.10">
    <property type="entry name" value="Collagenase (Catalytic Domain)"/>
    <property type="match status" value="1"/>
</dbReference>
<evidence type="ECO:0000259" key="9">
    <source>
        <dbReference type="PROSITE" id="PS51864"/>
    </source>
</evidence>
<evidence type="ECO:0000313" key="13">
    <source>
        <dbReference type="WormBase" id="SRAE_X000012300"/>
    </source>
</evidence>
<dbReference type="GeneID" id="36383171"/>
<keyword evidence="8" id="KW-0732">Signal</keyword>
<keyword evidence="1 8" id="KW-0645">Protease</keyword>
<accession>A0A090LRJ9</accession>
<evidence type="ECO:0000256" key="1">
    <source>
        <dbReference type="ARBA" id="ARBA00022670"/>
    </source>
</evidence>
<evidence type="ECO:0000313" key="10">
    <source>
        <dbReference type="EMBL" id="CEF70792.1"/>
    </source>
</evidence>
<gene>
    <name evidence="10 12 13" type="ORF">SRAE_X000012300</name>
</gene>
<dbReference type="WBParaSite" id="SRAE_X000012300.1">
    <property type="protein sequence ID" value="SRAE_X000012300.1"/>
    <property type="gene ID" value="WBGene00265678"/>
</dbReference>
<organism evidence="10">
    <name type="scientific">Strongyloides ratti</name>
    <name type="common">Parasitic roundworm</name>
    <dbReference type="NCBI Taxonomy" id="34506"/>
    <lineage>
        <taxon>Eukaryota</taxon>
        <taxon>Metazoa</taxon>
        <taxon>Ecdysozoa</taxon>
        <taxon>Nematoda</taxon>
        <taxon>Chromadorea</taxon>
        <taxon>Rhabditida</taxon>
        <taxon>Tylenchina</taxon>
        <taxon>Panagrolaimomorpha</taxon>
        <taxon>Strongyloidoidea</taxon>
        <taxon>Strongyloididae</taxon>
        <taxon>Strongyloides</taxon>
    </lineage>
</organism>
<dbReference type="EC" id="3.4.24.-" evidence="8"/>
<dbReference type="GO" id="GO:0006508">
    <property type="term" value="P:proteolysis"/>
    <property type="evidence" value="ECO:0007669"/>
    <property type="project" value="UniProtKB-KW"/>
</dbReference>
<feature type="signal peptide" evidence="8">
    <location>
        <begin position="1"/>
        <end position="18"/>
    </location>
</feature>